<proteinExistence type="predicted"/>
<accession>A0A448DVG1</accession>
<evidence type="ECO:0000313" key="3">
    <source>
        <dbReference type="EMBL" id="VEF10815.1"/>
    </source>
</evidence>
<reference evidence="3 4" key="1">
    <citation type="submission" date="2018-12" db="EMBL/GenBank/DDBJ databases">
        <authorList>
            <consortium name="Pathogen Informatics"/>
        </authorList>
    </citation>
    <scope>NUCLEOTIDE SEQUENCE [LARGE SCALE GENOMIC DNA]</scope>
    <source>
        <strain evidence="3 4">NCTC9428</strain>
    </source>
</reference>
<keyword evidence="2" id="KW-0732">Signal</keyword>
<dbReference type="RefSeq" id="WP_172604475.1">
    <property type="nucleotide sequence ID" value="NZ_LR134318.1"/>
</dbReference>
<gene>
    <name evidence="3" type="ORF">NCTC9428_02428</name>
</gene>
<dbReference type="Proteomes" id="UP000281909">
    <property type="component" value="Chromosome"/>
</dbReference>
<dbReference type="AlphaFoldDB" id="A0A448DVG1"/>
<evidence type="ECO:0000256" key="1">
    <source>
        <dbReference type="SAM" id="MobiDB-lite"/>
    </source>
</evidence>
<dbReference type="EMBL" id="LR134318">
    <property type="protein sequence ID" value="VEF10815.1"/>
    <property type="molecule type" value="Genomic_DNA"/>
</dbReference>
<evidence type="ECO:0000313" key="4">
    <source>
        <dbReference type="Proteomes" id="UP000281909"/>
    </source>
</evidence>
<name>A0A448DVG1_PSEFL</name>
<feature type="signal peptide" evidence="2">
    <location>
        <begin position="1"/>
        <end position="24"/>
    </location>
</feature>
<protein>
    <submittedName>
        <fullName evidence="3">Uncharacterized protein</fullName>
    </submittedName>
</protein>
<sequence length="58" mass="6194">MIGKKALCHLSFATLCGLTSFSQASEQPSVTMERPGAGVEEIKEGDNAPINTSANRWL</sequence>
<feature type="compositionally biased region" description="Polar residues" evidence="1">
    <location>
        <begin position="49"/>
        <end position="58"/>
    </location>
</feature>
<evidence type="ECO:0000256" key="2">
    <source>
        <dbReference type="SAM" id="SignalP"/>
    </source>
</evidence>
<feature type="chain" id="PRO_5019230781" evidence="2">
    <location>
        <begin position="25"/>
        <end position="58"/>
    </location>
</feature>
<feature type="region of interest" description="Disordered" evidence="1">
    <location>
        <begin position="26"/>
        <end position="58"/>
    </location>
</feature>
<organism evidence="3 4">
    <name type="scientific">Pseudomonas fluorescens</name>
    <dbReference type="NCBI Taxonomy" id="294"/>
    <lineage>
        <taxon>Bacteria</taxon>
        <taxon>Pseudomonadati</taxon>
        <taxon>Pseudomonadota</taxon>
        <taxon>Gammaproteobacteria</taxon>
        <taxon>Pseudomonadales</taxon>
        <taxon>Pseudomonadaceae</taxon>
        <taxon>Pseudomonas</taxon>
    </lineage>
</organism>